<dbReference type="SUPFAM" id="SSF51261">
    <property type="entry name" value="Duplicated hybrid motif"/>
    <property type="match status" value="1"/>
</dbReference>
<dbReference type="InterPro" id="IPR011055">
    <property type="entry name" value="Dup_hybrid_motif"/>
</dbReference>
<dbReference type="Proteomes" id="UP000179251">
    <property type="component" value="Unassembled WGS sequence"/>
</dbReference>
<dbReference type="CDD" id="cd12797">
    <property type="entry name" value="M23_peptidase"/>
    <property type="match status" value="1"/>
</dbReference>
<feature type="signal peptide" evidence="2">
    <location>
        <begin position="1"/>
        <end position="24"/>
    </location>
</feature>
<proteinExistence type="predicted"/>
<dbReference type="InterPro" id="IPR050570">
    <property type="entry name" value="Cell_wall_metabolism_enzyme"/>
</dbReference>
<comment type="caution">
    <text evidence="4">The sequence shown here is derived from an EMBL/GenBank/DDBJ whole genome shotgun (WGS) entry which is preliminary data.</text>
</comment>
<dbReference type="GO" id="GO:0004222">
    <property type="term" value="F:metalloendopeptidase activity"/>
    <property type="evidence" value="ECO:0007669"/>
    <property type="project" value="TreeGrafter"/>
</dbReference>
<feature type="chain" id="PRO_5009521950" description="M23ase beta-sheet core domain-containing protein" evidence="2">
    <location>
        <begin position="25"/>
        <end position="414"/>
    </location>
</feature>
<accession>A0A1F5VE74</accession>
<feature type="coiled-coil region" evidence="1">
    <location>
        <begin position="157"/>
        <end position="247"/>
    </location>
</feature>
<evidence type="ECO:0000313" key="5">
    <source>
        <dbReference type="Proteomes" id="UP000179251"/>
    </source>
</evidence>
<evidence type="ECO:0000259" key="3">
    <source>
        <dbReference type="Pfam" id="PF01551"/>
    </source>
</evidence>
<dbReference type="Gene3D" id="6.10.250.3150">
    <property type="match status" value="1"/>
</dbReference>
<dbReference type="PANTHER" id="PTHR21666:SF270">
    <property type="entry name" value="MUREIN HYDROLASE ACTIVATOR ENVC"/>
    <property type="match status" value="1"/>
</dbReference>
<organism evidence="4 5">
    <name type="scientific">Candidatus Giovannonibacteria bacterium RIFCSPHIGHO2_01_FULL_45_23</name>
    <dbReference type="NCBI Taxonomy" id="1798325"/>
    <lineage>
        <taxon>Bacteria</taxon>
        <taxon>Candidatus Giovannoniibacteriota</taxon>
    </lineage>
</organism>
<dbReference type="STRING" id="1798325.A2834_00905"/>
<dbReference type="InterPro" id="IPR016047">
    <property type="entry name" value="M23ase_b-sheet_dom"/>
</dbReference>
<protein>
    <recommendedName>
        <fullName evidence="3">M23ase beta-sheet core domain-containing protein</fullName>
    </recommendedName>
</protein>
<sequence>MRCIYKTILVMAFFALILNLPVFAAEPENLKQQIDEKNQEIQKLEEEIKQYQESVDEAESAAKTLSGEIKRLDTELKKLNAQIVLTQKKIAKKELEIKELGEDITDTQDSIKNRQNALAKILEGLNKAESDGMLETFLKYKALSDFFDELERIRALNTGVRQNYEELKTLKTNLEERKQKAEAARLDLKNLQRDLLAQREIQKDARTEKNQLLSATKNQEAAYQKLLKDREKRRAEIYEEIRQIENELKKQIDFGTLPSFSSGVLLRPIDGGVITQEFGKTSFARYTDVYGNGFHNGVDLRASVGTPVRAAEDGTVKATGNTDFICPRGSYGKWVLVEHPNKLATLYAHLSLTRVSSRQEVKRGDIIGYSGNSGYTTGPHLHFTVYDARTVQLRQSRVCGVLPYGGYLNPINYL</sequence>
<name>A0A1F5VE74_9BACT</name>
<reference evidence="4 5" key="1">
    <citation type="journal article" date="2016" name="Nat. Commun.">
        <title>Thousands of microbial genomes shed light on interconnected biogeochemical processes in an aquifer system.</title>
        <authorList>
            <person name="Anantharaman K."/>
            <person name="Brown C.T."/>
            <person name="Hug L.A."/>
            <person name="Sharon I."/>
            <person name="Castelle C.J."/>
            <person name="Probst A.J."/>
            <person name="Thomas B.C."/>
            <person name="Singh A."/>
            <person name="Wilkins M.J."/>
            <person name="Karaoz U."/>
            <person name="Brodie E.L."/>
            <person name="Williams K.H."/>
            <person name="Hubbard S.S."/>
            <person name="Banfield J.F."/>
        </authorList>
    </citation>
    <scope>NUCLEOTIDE SEQUENCE [LARGE SCALE GENOMIC DNA]</scope>
</reference>
<feature type="coiled-coil region" evidence="1">
    <location>
        <begin position="27"/>
        <end position="110"/>
    </location>
</feature>
<feature type="domain" description="M23ase beta-sheet core" evidence="3">
    <location>
        <begin position="294"/>
        <end position="387"/>
    </location>
</feature>
<evidence type="ECO:0000256" key="2">
    <source>
        <dbReference type="SAM" id="SignalP"/>
    </source>
</evidence>
<evidence type="ECO:0000256" key="1">
    <source>
        <dbReference type="SAM" id="Coils"/>
    </source>
</evidence>
<dbReference type="Gene3D" id="2.70.70.10">
    <property type="entry name" value="Glucose Permease (Domain IIA)"/>
    <property type="match status" value="1"/>
</dbReference>
<keyword evidence="2" id="KW-0732">Signal</keyword>
<gene>
    <name evidence="4" type="ORF">A2834_00905</name>
</gene>
<dbReference type="EMBL" id="MFHD01000026">
    <property type="protein sequence ID" value="OGF61747.1"/>
    <property type="molecule type" value="Genomic_DNA"/>
</dbReference>
<dbReference type="AlphaFoldDB" id="A0A1F5VE74"/>
<dbReference type="PANTHER" id="PTHR21666">
    <property type="entry name" value="PEPTIDASE-RELATED"/>
    <property type="match status" value="1"/>
</dbReference>
<dbReference type="Pfam" id="PF01551">
    <property type="entry name" value="Peptidase_M23"/>
    <property type="match status" value="1"/>
</dbReference>
<evidence type="ECO:0000313" key="4">
    <source>
        <dbReference type="EMBL" id="OGF61747.1"/>
    </source>
</evidence>
<keyword evidence="1" id="KW-0175">Coiled coil</keyword>